<proteinExistence type="predicted"/>
<dbReference type="EMBL" id="LASV01000688">
    <property type="protein sequence ID" value="KKA17231.1"/>
    <property type="molecule type" value="Genomic_DNA"/>
</dbReference>
<reference evidence="2 3" key="1">
    <citation type="submission" date="2015-04" db="EMBL/GenBank/DDBJ databases">
        <authorList>
            <person name="Heijne W.H."/>
            <person name="Fedorova N.D."/>
            <person name="Nierman W.C."/>
            <person name="Vollebregt A.W."/>
            <person name="Zhao Z."/>
            <person name="Wu L."/>
            <person name="Kumar M."/>
            <person name="Stam H."/>
            <person name="van den Berg M.A."/>
            <person name="Pel H.J."/>
        </authorList>
    </citation>
    <scope>NUCLEOTIDE SEQUENCE [LARGE SCALE GENOMIC DNA]</scope>
    <source>
        <strain evidence="2 3">CBS 393.64</strain>
    </source>
</reference>
<dbReference type="RefSeq" id="XP_013323843.1">
    <property type="nucleotide sequence ID" value="XM_013468389.1"/>
</dbReference>
<protein>
    <submittedName>
        <fullName evidence="2">Uncharacterized protein</fullName>
    </submittedName>
</protein>
<organism evidence="2 3">
    <name type="scientific">Rasamsonia emersonii (strain ATCC 16479 / CBS 393.64 / IMI 116815)</name>
    <dbReference type="NCBI Taxonomy" id="1408163"/>
    <lineage>
        <taxon>Eukaryota</taxon>
        <taxon>Fungi</taxon>
        <taxon>Dikarya</taxon>
        <taxon>Ascomycota</taxon>
        <taxon>Pezizomycotina</taxon>
        <taxon>Eurotiomycetes</taxon>
        <taxon>Eurotiomycetidae</taxon>
        <taxon>Eurotiales</taxon>
        <taxon>Trichocomaceae</taxon>
        <taxon>Rasamsonia</taxon>
    </lineage>
</organism>
<gene>
    <name evidence="2" type="ORF">T310_9062</name>
</gene>
<evidence type="ECO:0000256" key="1">
    <source>
        <dbReference type="SAM" id="MobiDB-lite"/>
    </source>
</evidence>
<feature type="region of interest" description="Disordered" evidence="1">
    <location>
        <begin position="1"/>
        <end position="37"/>
    </location>
</feature>
<dbReference type="AlphaFoldDB" id="A0A0F4YH78"/>
<keyword evidence="3" id="KW-1185">Reference proteome</keyword>
<sequence>RAECRRLQRQHQHGPVGALRQHVQCAPGPDAGEHSRPGALFDAAAVQHGAGPEERAKGSGRFLLRVDGEQRARDGVPSPAFFRVHSAVVSLLTGG</sequence>
<dbReference type="GeneID" id="25321090"/>
<evidence type="ECO:0000313" key="3">
    <source>
        <dbReference type="Proteomes" id="UP000053958"/>
    </source>
</evidence>
<dbReference type="Proteomes" id="UP000053958">
    <property type="component" value="Unassembled WGS sequence"/>
</dbReference>
<evidence type="ECO:0000313" key="2">
    <source>
        <dbReference type="EMBL" id="KKA17231.1"/>
    </source>
</evidence>
<accession>A0A0F4YH78</accession>
<feature type="non-terminal residue" evidence="2">
    <location>
        <position position="1"/>
    </location>
</feature>
<name>A0A0F4YH78_RASE3</name>
<comment type="caution">
    <text evidence="2">The sequence shown here is derived from an EMBL/GenBank/DDBJ whole genome shotgun (WGS) entry which is preliminary data.</text>
</comment>